<dbReference type="STRING" id="247156.NFA_4870"/>
<dbReference type="HOGENOM" id="CLU_1584768_0_0_11"/>
<dbReference type="AlphaFoldDB" id="Q5Z2L1"/>
<dbReference type="Proteomes" id="UP000006820">
    <property type="component" value="Chromosome"/>
</dbReference>
<reference evidence="2 3" key="1">
    <citation type="journal article" date="2004" name="Proc. Natl. Acad. Sci. U.S.A.">
        <title>The complete genomic sequence of Nocardia farcinica IFM 10152.</title>
        <authorList>
            <person name="Ishikawa J."/>
            <person name="Yamashita A."/>
            <person name="Mikami Y."/>
            <person name="Hoshino Y."/>
            <person name="Kurita H."/>
            <person name="Hotta K."/>
            <person name="Shiba T."/>
            <person name="Hattori M."/>
        </authorList>
    </citation>
    <scope>NUCLEOTIDE SEQUENCE [LARGE SCALE GENOMIC DNA]</scope>
    <source>
        <strain evidence="2 3">IFM 10152</strain>
    </source>
</reference>
<keyword evidence="3" id="KW-1185">Reference proteome</keyword>
<dbReference type="EMBL" id="AP006618">
    <property type="protein sequence ID" value="BAD55330.1"/>
    <property type="molecule type" value="Genomic_DNA"/>
</dbReference>
<evidence type="ECO:0000313" key="2">
    <source>
        <dbReference type="EMBL" id="BAD55330.1"/>
    </source>
</evidence>
<name>Q5Z2L1_NOCFA</name>
<dbReference type="KEGG" id="nfa:NFA_4870"/>
<proteinExistence type="predicted"/>
<feature type="compositionally biased region" description="Polar residues" evidence="1">
    <location>
        <begin position="155"/>
        <end position="168"/>
    </location>
</feature>
<feature type="region of interest" description="Disordered" evidence="1">
    <location>
        <begin position="147"/>
        <end position="168"/>
    </location>
</feature>
<gene>
    <name evidence="2" type="ordered locus">NFA_4870</name>
</gene>
<accession>Q5Z2L1</accession>
<sequence>MRSEIKEYEDRWVVQPMRGGRVVRTRWLPDQVEFETDTQFRIVVGYGAELAHGSIAEDSPGRHAIGHWSRDEVERMVAAPVVSPVFFKSGSLRVGFRNGWMLLVSHRHPEVSAALFFQDRPIWTRSGLRGSMEFTVVAVDPWSGRRIDAPPWPTRPSNIDGNSEDING</sequence>
<protein>
    <submittedName>
        <fullName evidence="2">Uncharacterized protein</fullName>
    </submittedName>
</protein>
<evidence type="ECO:0000256" key="1">
    <source>
        <dbReference type="SAM" id="MobiDB-lite"/>
    </source>
</evidence>
<organism evidence="2 3">
    <name type="scientific">Nocardia farcinica (strain IFM 10152)</name>
    <dbReference type="NCBI Taxonomy" id="247156"/>
    <lineage>
        <taxon>Bacteria</taxon>
        <taxon>Bacillati</taxon>
        <taxon>Actinomycetota</taxon>
        <taxon>Actinomycetes</taxon>
        <taxon>Mycobacteriales</taxon>
        <taxon>Nocardiaceae</taxon>
        <taxon>Nocardia</taxon>
    </lineage>
</organism>
<evidence type="ECO:0000313" key="3">
    <source>
        <dbReference type="Proteomes" id="UP000006820"/>
    </source>
</evidence>